<dbReference type="PRINTS" id="PR00724">
    <property type="entry name" value="CRBOXYPTASEC"/>
</dbReference>
<dbReference type="AlphaFoldDB" id="A0A7S3D2V7"/>
<comment type="similarity">
    <text evidence="1 5">Belongs to the peptidase S10 family.</text>
</comment>
<dbReference type="SUPFAM" id="SSF53474">
    <property type="entry name" value="alpha/beta-Hydrolases"/>
    <property type="match status" value="1"/>
</dbReference>
<keyword evidence="3" id="KW-1015">Disulfide bond</keyword>
<dbReference type="Pfam" id="PF00450">
    <property type="entry name" value="Peptidase_S10"/>
    <property type="match status" value="1"/>
</dbReference>
<dbReference type="Gene3D" id="3.40.50.1820">
    <property type="entry name" value="alpha/beta hydrolase"/>
    <property type="match status" value="1"/>
</dbReference>
<evidence type="ECO:0000256" key="5">
    <source>
        <dbReference type="RuleBase" id="RU361156"/>
    </source>
</evidence>
<keyword evidence="2 5" id="KW-0732">Signal</keyword>
<evidence type="ECO:0000256" key="2">
    <source>
        <dbReference type="ARBA" id="ARBA00022729"/>
    </source>
</evidence>
<organism evidence="6">
    <name type="scientific">Palpitomonas bilix</name>
    <dbReference type="NCBI Taxonomy" id="652834"/>
    <lineage>
        <taxon>Eukaryota</taxon>
        <taxon>Eukaryota incertae sedis</taxon>
    </lineage>
</organism>
<dbReference type="InterPro" id="IPR018202">
    <property type="entry name" value="Ser_caboxypep_ser_AS"/>
</dbReference>
<evidence type="ECO:0000256" key="1">
    <source>
        <dbReference type="ARBA" id="ARBA00009431"/>
    </source>
</evidence>
<keyword evidence="4" id="KW-0325">Glycoprotein</keyword>
<dbReference type="InterPro" id="IPR029058">
    <property type="entry name" value="AB_hydrolase_fold"/>
</dbReference>
<dbReference type="FunFam" id="3.40.50.11320:FF:000002">
    <property type="entry name" value="Carboxypeptidase"/>
    <property type="match status" value="1"/>
</dbReference>
<keyword evidence="5" id="KW-0121">Carboxypeptidase</keyword>
<dbReference type="GO" id="GO:0006508">
    <property type="term" value="P:proteolysis"/>
    <property type="evidence" value="ECO:0007669"/>
    <property type="project" value="UniProtKB-KW"/>
</dbReference>
<keyword evidence="5" id="KW-0378">Hydrolase</keyword>
<dbReference type="PROSITE" id="PS00131">
    <property type="entry name" value="CARBOXYPEPT_SER_SER"/>
    <property type="match status" value="1"/>
</dbReference>
<accession>A0A7S3D2V7</accession>
<dbReference type="EMBL" id="HBIB01008795">
    <property type="protein sequence ID" value="CAE0243308.1"/>
    <property type="molecule type" value="Transcribed_RNA"/>
</dbReference>
<feature type="chain" id="PRO_5031602730" description="Carboxypeptidase" evidence="5">
    <location>
        <begin position="19"/>
        <end position="445"/>
    </location>
</feature>
<sequence length="445" mass="49678">MPVTCFWALLLAVGIASCLEPDKLGILPGQNFTTSYHQYAGYLTVRPETNGQIFYWYAESQSATPGGDPLVLWLNGGPGCSSVAGFWGENGPFHLTKEGVVVNNPLAWNKVANMLWLESPLGVGFSRSSSSKDFYQNDTSTAVGNFVALQSFLKKFPEFKGRDFYVFGESYAGHYIPTLIDYILDNKGDLELNLKGFGIGNPTTDRPSDFNAPLPFYRNHALISPQSYQAAYKACNGDFMDTSTACVDHRRAALKEYGSRINIYDILADVCLDGEARGENEAFRMMSIMYGDDADILTPPCIAEYLATYLNRADVKAAIHADPSIKWVQCSDTVDRVKYTYSYASMLPLYARFLNETSLRVLIFSGDIDSVLPFTGTQAWIDKLDRPIKRSWAPWLDSEGQTGGYKVEYDRMTFITIRGAGHMVPEFRPQRAFDFFSRFLAGKAI</sequence>
<gene>
    <name evidence="6" type="ORF">PBIL07802_LOCUS5474</name>
</gene>
<dbReference type="GO" id="GO:0004185">
    <property type="term" value="F:serine-type carboxypeptidase activity"/>
    <property type="evidence" value="ECO:0007669"/>
    <property type="project" value="UniProtKB-UniRule"/>
</dbReference>
<reference evidence="6" key="1">
    <citation type="submission" date="2021-01" db="EMBL/GenBank/DDBJ databases">
        <authorList>
            <person name="Corre E."/>
            <person name="Pelletier E."/>
            <person name="Niang G."/>
            <person name="Scheremetjew M."/>
            <person name="Finn R."/>
            <person name="Kale V."/>
            <person name="Holt S."/>
            <person name="Cochrane G."/>
            <person name="Meng A."/>
            <person name="Brown T."/>
            <person name="Cohen L."/>
        </authorList>
    </citation>
    <scope>NUCLEOTIDE SEQUENCE</scope>
    <source>
        <strain evidence="6">NIES-2562</strain>
    </source>
</reference>
<keyword evidence="5" id="KW-0645">Protease</keyword>
<evidence type="ECO:0000313" key="6">
    <source>
        <dbReference type="EMBL" id="CAE0243308.1"/>
    </source>
</evidence>
<name>A0A7S3D2V7_9EUKA</name>
<evidence type="ECO:0000256" key="3">
    <source>
        <dbReference type="ARBA" id="ARBA00023157"/>
    </source>
</evidence>
<dbReference type="EC" id="3.4.16.-" evidence="5"/>
<proteinExistence type="inferred from homology"/>
<protein>
    <recommendedName>
        <fullName evidence="5">Carboxypeptidase</fullName>
        <ecNumber evidence="5">3.4.16.-</ecNumber>
    </recommendedName>
</protein>
<evidence type="ECO:0000256" key="4">
    <source>
        <dbReference type="ARBA" id="ARBA00023180"/>
    </source>
</evidence>
<feature type="signal peptide" evidence="5">
    <location>
        <begin position="1"/>
        <end position="18"/>
    </location>
</feature>
<dbReference type="PANTHER" id="PTHR11802:SF201">
    <property type="entry name" value="CARBOXYPEPTIDASE"/>
    <property type="match status" value="1"/>
</dbReference>
<dbReference type="InterPro" id="IPR001563">
    <property type="entry name" value="Peptidase_S10"/>
</dbReference>
<dbReference type="PANTHER" id="PTHR11802">
    <property type="entry name" value="SERINE PROTEASE FAMILY S10 SERINE CARBOXYPEPTIDASE"/>
    <property type="match status" value="1"/>
</dbReference>